<reference evidence="1 2" key="1">
    <citation type="journal article" date="2014" name="PLoS Genet.">
        <title>Phylogenetically driven sequencing of extremely halophilic archaea reveals strategies for static and dynamic osmo-response.</title>
        <authorList>
            <person name="Becker E.A."/>
            <person name="Seitzer P.M."/>
            <person name="Tritt A."/>
            <person name="Larsen D."/>
            <person name="Krusor M."/>
            <person name="Yao A.I."/>
            <person name="Wu D."/>
            <person name="Madern D."/>
            <person name="Eisen J.A."/>
            <person name="Darling A.E."/>
            <person name="Facciotti M.T."/>
        </authorList>
    </citation>
    <scope>NUCLEOTIDE SEQUENCE [LARGE SCALE GENOMIC DNA]</scope>
    <source>
        <strain evidence="1 2">DSM 18795</strain>
    </source>
</reference>
<proteinExistence type="predicted"/>
<gene>
    <name evidence="1" type="ORF">C492_08270</name>
</gene>
<evidence type="ECO:0000313" key="2">
    <source>
        <dbReference type="Proteomes" id="UP000011531"/>
    </source>
</evidence>
<name>L9XKU9_9EURY</name>
<sequence length="87" mass="9682">MLETVRLLHVLVCLSLPGTPLEYLLTEFIRCGPEQASESLAEIIPRQFFKYSLVFLSLNSSSPSLFEISSSTFGQIISLVFLKGKSL</sequence>
<accession>L9XKU9</accession>
<dbReference type="EMBL" id="AOIA01000060">
    <property type="protein sequence ID" value="ELY62414.1"/>
    <property type="molecule type" value="Genomic_DNA"/>
</dbReference>
<dbReference type="Proteomes" id="UP000011531">
    <property type="component" value="Unassembled WGS sequence"/>
</dbReference>
<evidence type="ECO:0000313" key="1">
    <source>
        <dbReference type="EMBL" id="ELY62414.1"/>
    </source>
</evidence>
<protein>
    <submittedName>
        <fullName evidence="1">Uncharacterized protein</fullName>
    </submittedName>
</protein>
<comment type="caution">
    <text evidence="1">The sequence shown here is derived from an EMBL/GenBank/DDBJ whole genome shotgun (WGS) entry which is preliminary data.</text>
</comment>
<keyword evidence="2" id="KW-1185">Reference proteome</keyword>
<dbReference type="AlphaFoldDB" id="L9XKU9"/>
<organism evidence="1 2">
    <name type="scientific">Natronococcus jeotgali DSM 18795</name>
    <dbReference type="NCBI Taxonomy" id="1227498"/>
    <lineage>
        <taxon>Archaea</taxon>
        <taxon>Methanobacteriati</taxon>
        <taxon>Methanobacteriota</taxon>
        <taxon>Stenosarchaea group</taxon>
        <taxon>Halobacteria</taxon>
        <taxon>Halobacteriales</taxon>
        <taxon>Natrialbaceae</taxon>
        <taxon>Natronococcus</taxon>
    </lineage>
</organism>